<proteinExistence type="predicted"/>
<name>A0AAU7C6R1_9BACT</name>
<keyword evidence="1" id="KW-0812">Transmembrane</keyword>
<feature type="transmembrane region" description="Helical" evidence="1">
    <location>
        <begin position="12"/>
        <end position="28"/>
    </location>
</feature>
<sequence>MSLKRRIGNTTLGLMIAIVSIALLLAVLKHGIQHWGRGELLTLTLGTLLLASIPMAIYGPSLRRAFWDGFATFGWAYLVVTLGPCPWNGQSEAPPSPATRFFDSLSPWIDPNGDVGVRDEDPWGQSSRLAEHRLRYQQSCHAIASLLFGLLGGVLFRILATLREQRQRLVVADG</sequence>
<keyword evidence="1" id="KW-0472">Membrane</keyword>
<evidence type="ECO:0000256" key="1">
    <source>
        <dbReference type="SAM" id="Phobius"/>
    </source>
</evidence>
<evidence type="ECO:0000313" key="2">
    <source>
        <dbReference type="EMBL" id="XBH00810.1"/>
    </source>
</evidence>
<organism evidence="2">
    <name type="scientific">Singulisphaera sp. Ch08</name>
    <dbReference type="NCBI Taxonomy" id="3120278"/>
    <lineage>
        <taxon>Bacteria</taxon>
        <taxon>Pseudomonadati</taxon>
        <taxon>Planctomycetota</taxon>
        <taxon>Planctomycetia</taxon>
        <taxon>Isosphaerales</taxon>
        <taxon>Isosphaeraceae</taxon>
        <taxon>Singulisphaera</taxon>
    </lineage>
</organism>
<dbReference type="RefSeq" id="WP_406693487.1">
    <property type="nucleotide sequence ID" value="NZ_CP155447.1"/>
</dbReference>
<accession>A0AAU7C6R1</accession>
<protein>
    <submittedName>
        <fullName evidence="2">Uncharacterized protein</fullName>
    </submittedName>
</protein>
<dbReference type="AlphaFoldDB" id="A0AAU7C6R1"/>
<keyword evidence="1" id="KW-1133">Transmembrane helix</keyword>
<feature type="transmembrane region" description="Helical" evidence="1">
    <location>
        <begin position="40"/>
        <end position="58"/>
    </location>
</feature>
<reference evidence="2" key="1">
    <citation type="submission" date="2024-05" db="EMBL/GenBank/DDBJ databases">
        <title>Planctomycetes of the genus Singulisphaera possess chitinolytic capabilities.</title>
        <authorList>
            <person name="Ivanova A."/>
        </authorList>
    </citation>
    <scope>NUCLEOTIDE SEQUENCE</scope>
    <source>
        <strain evidence="2">Ch08T</strain>
    </source>
</reference>
<dbReference type="EMBL" id="CP155447">
    <property type="protein sequence ID" value="XBH00810.1"/>
    <property type="molecule type" value="Genomic_DNA"/>
</dbReference>
<gene>
    <name evidence="2" type="ORF">V5E97_20870</name>
</gene>
<feature type="transmembrane region" description="Helical" evidence="1">
    <location>
        <begin position="142"/>
        <end position="160"/>
    </location>
</feature>